<evidence type="ECO:0000256" key="2">
    <source>
        <dbReference type="SAM" id="Phobius"/>
    </source>
</evidence>
<feature type="region of interest" description="Disordered" evidence="1">
    <location>
        <begin position="339"/>
        <end position="361"/>
    </location>
</feature>
<accession>A0ABP4WKY3</accession>
<protein>
    <submittedName>
        <fullName evidence="4">DUF58 domain-containing protein</fullName>
    </submittedName>
</protein>
<feature type="compositionally biased region" description="Low complexity" evidence="1">
    <location>
        <begin position="444"/>
        <end position="457"/>
    </location>
</feature>
<evidence type="ECO:0000259" key="3">
    <source>
        <dbReference type="Pfam" id="PF01882"/>
    </source>
</evidence>
<keyword evidence="2" id="KW-0812">Transmembrane</keyword>
<evidence type="ECO:0000313" key="4">
    <source>
        <dbReference type="EMBL" id="GAA1753564.1"/>
    </source>
</evidence>
<sequence length="470" mass="50618">MRRPSFARVAAWPRLTRRGGALVLMGAVLVAVSLWFDLRDILLLAFVAIAMPVIAAVFVSLRPPRLAVFRTFTPATIAAGTSTWVALAVKNRSKRTFDGAHWRDRVPDGLAAPPDAVLPAIGPFERMLPSGDDTVHLEYRLRVSRRGVYVVGPLRVGLTDPFALARIDRDVGSARELIVTPRVTPLDAALGTAASVDGVLHGLQRRTHPNSDELIAREYRYGDPLRRVNWAATARRGELMVREEEQRGDPEARILLDTTLSARQRTRHEFDDHVHAGFELGIEVAASIGVHLLDLGYQVRCDAVADPARGGIASTNDGEYHMPGGDQGMLEDLARLDSPTQHDAPERRASTGGSSAPARAREARMPGFAVLVEPDEHDAANLVALRPGFEPAVAFVTESTSARVVDALEAADWRVVRVRRPTEIGGAWSGSAVRGPGPAASTGRISATAAARPPASTGRSNGHDGHVDES</sequence>
<feature type="region of interest" description="Disordered" evidence="1">
    <location>
        <begin position="426"/>
        <end position="470"/>
    </location>
</feature>
<dbReference type="InterPro" id="IPR002881">
    <property type="entry name" value="DUF58"/>
</dbReference>
<dbReference type="PANTHER" id="PTHR34351">
    <property type="entry name" value="SLR1927 PROTEIN-RELATED"/>
    <property type="match status" value="1"/>
</dbReference>
<keyword evidence="2" id="KW-1133">Transmembrane helix</keyword>
<reference evidence="5" key="1">
    <citation type="journal article" date="2019" name="Int. J. Syst. Evol. Microbiol.">
        <title>The Global Catalogue of Microorganisms (GCM) 10K type strain sequencing project: providing services to taxonomists for standard genome sequencing and annotation.</title>
        <authorList>
            <consortium name="The Broad Institute Genomics Platform"/>
            <consortium name="The Broad Institute Genome Sequencing Center for Infectious Disease"/>
            <person name="Wu L."/>
            <person name="Ma J."/>
        </authorList>
    </citation>
    <scope>NUCLEOTIDE SEQUENCE [LARGE SCALE GENOMIC DNA]</scope>
    <source>
        <strain evidence="5">JCM 14319</strain>
    </source>
</reference>
<dbReference type="PANTHER" id="PTHR34351:SF1">
    <property type="entry name" value="SLR1927 PROTEIN"/>
    <property type="match status" value="1"/>
</dbReference>
<dbReference type="Pfam" id="PF01882">
    <property type="entry name" value="DUF58"/>
    <property type="match status" value="1"/>
</dbReference>
<feature type="transmembrane region" description="Helical" evidence="2">
    <location>
        <begin position="68"/>
        <end position="87"/>
    </location>
</feature>
<gene>
    <name evidence="4" type="ORF">GCM10009747_09120</name>
</gene>
<feature type="transmembrane region" description="Helical" evidence="2">
    <location>
        <begin position="42"/>
        <end position="61"/>
    </location>
</feature>
<name>A0ABP4WKY3_9MICO</name>
<proteinExistence type="predicted"/>
<feature type="domain" description="DUF58" evidence="3">
    <location>
        <begin position="216"/>
        <end position="274"/>
    </location>
</feature>
<keyword evidence="5" id="KW-1185">Reference proteome</keyword>
<evidence type="ECO:0000313" key="5">
    <source>
        <dbReference type="Proteomes" id="UP001500506"/>
    </source>
</evidence>
<feature type="compositionally biased region" description="Basic and acidic residues" evidence="1">
    <location>
        <begin position="461"/>
        <end position="470"/>
    </location>
</feature>
<keyword evidence="2" id="KW-0472">Membrane</keyword>
<organism evidence="4 5">
    <name type="scientific">Agromyces humatus</name>
    <dbReference type="NCBI Taxonomy" id="279573"/>
    <lineage>
        <taxon>Bacteria</taxon>
        <taxon>Bacillati</taxon>
        <taxon>Actinomycetota</taxon>
        <taxon>Actinomycetes</taxon>
        <taxon>Micrococcales</taxon>
        <taxon>Microbacteriaceae</taxon>
        <taxon>Agromyces</taxon>
    </lineage>
</organism>
<evidence type="ECO:0000256" key="1">
    <source>
        <dbReference type="SAM" id="MobiDB-lite"/>
    </source>
</evidence>
<feature type="transmembrane region" description="Helical" evidence="2">
    <location>
        <begin position="20"/>
        <end position="36"/>
    </location>
</feature>
<dbReference type="EMBL" id="BAAANH010000002">
    <property type="protein sequence ID" value="GAA1753564.1"/>
    <property type="molecule type" value="Genomic_DNA"/>
</dbReference>
<dbReference type="RefSeq" id="WP_232497432.1">
    <property type="nucleotide sequence ID" value="NZ_BAAANH010000002.1"/>
</dbReference>
<dbReference type="Proteomes" id="UP001500506">
    <property type="component" value="Unassembled WGS sequence"/>
</dbReference>
<comment type="caution">
    <text evidence="4">The sequence shown here is derived from an EMBL/GenBank/DDBJ whole genome shotgun (WGS) entry which is preliminary data.</text>
</comment>